<dbReference type="Proteomes" id="UP000483293">
    <property type="component" value="Unassembled WGS sequence"/>
</dbReference>
<reference evidence="4 5" key="1">
    <citation type="submission" date="2019-10" db="EMBL/GenBank/DDBJ databases">
        <title>Bifidobacterium from non-human primates.</title>
        <authorList>
            <person name="Modesto M."/>
        </authorList>
    </citation>
    <scope>NUCLEOTIDE SEQUENCE [LARGE SCALE GENOMIC DNA]</scope>
    <source>
        <strain evidence="4 5">SMA15</strain>
    </source>
</reference>
<feature type="compositionally biased region" description="Basic and acidic residues" evidence="1">
    <location>
        <begin position="1541"/>
        <end position="1554"/>
    </location>
</feature>
<feature type="transmembrane region" description="Helical" evidence="2">
    <location>
        <begin position="436"/>
        <end position="456"/>
    </location>
</feature>
<feature type="transmembrane region" description="Helical" evidence="2">
    <location>
        <begin position="492"/>
        <end position="511"/>
    </location>
</feature>
<proteinExistence type="predicted"/>
<keyword evidence="2" id="KW-1133">Transmembrane helix</keyword>
<evidence type="ECO:0000259" key="3">
    <source>
        <dbReference type="SMART" id="SM00460"/>
    </source>
</evidence>
<feature type="compositionally biased region" description="Low complexity" evidence="1">
    <location>
        <begin position="1328"/>
        <end position="1339"/>
    </location>
</feature>
<dbReference type="SUPFAM" id="SSF54001">
    <property type="entry name" value="Cysteine proteinases"/>
    <property type="match status" value="1"/>
</dbReference>
<evidence type="ECO:0000313" key="4">
    <source>
        <dbReference type="EMBL" id="NEG55018.1"/>
    </source>
</evidence>
<dbReference type="InterPro" id="IPR021878">
    <property type="entry name" value="TgpA_N"/>
</dbReference>
<feature type="compositionally biased region" description="Low complexity" evidence="1">
    <location>
        <begin position="1261"/>
        <end position="1303"/>
    </location>
</feature>
<sequence>MCRFRVRSPFPLRPPRGARRVRRERRARPHWHGMIRPAVSCLLLVVAGAALCYAGLLLDERTLMAAVIAIMSMIVLSLAVAVAQWVAAGSAGWESPAVGVVETASRTGRGRDMCTRMARLLRPSDVTATALHERIDQYGNVVDRWTGDLPRERGLYRRVGTMPRWRSPFGLFVVRRRLAAAGETPILPETVQEPSSGIGAAARGKAAGLSDTEESGAVRAYEPGDPIKRISWRHSAHRGRLMTRESDGDDRATLLLVVNADGADGVDAQRLDGAVATLLPYVRARRGTDVMATDGVRVAEGTQAVTRFLAAVRPTCGVSDASCGGSAETCGVSPATCAVSVGNTVRRRSGPVEVLVCDASDSNGLAQSLRRSHIGAAVRILDPTPHERVVIAHVPPETAHVVPETPQLASETPHVTPAPPLVTSVIPVARVAAPRIVAAASLLAYFGIMLKGLAGLVEPTGLWAWFAAGALAIAALASSVPAASVRAALIRVSAYALAVGIAASVAVLIRLHGMAPVSTSSKASPASSSAVSFAESLSRGFDRLNRQLPPLKVAPASDVLLIVVIAVVALLVRCLLLWHRSAPFFVLLPVAALAADYAMLGHVAPWWAVALLAAAFPMGLWAAGAERPCRPTASPAKAIPRSGSGAAVAPRPATRILPSVCAALTVMAVTLAGTPAAESLAYRIPLSIGEGGGMFSSNTVSPLIDLKRNISAGSDSVVLSYSSYRRVYLKMTTLDEFDGDTWGYGKDIALDAGLYGSGIRLGRDQSDDLDMDERRAPDPLTLYMWMLGYAGYDVAGVDENTLERFMGYAKVHVDTLRSRFLPVPGSATDIAGVGSDWLRYRDGSVYNRVNATSADMTYTASGTYLEPISSAAGFADLDIVRRAGEDFAQRRRASDDQVATWIEARRSLAGSGLGEVRDGFAVIRATVGKDGVVRGPHDWRLGRVSVYRMSLDGGRGGEIGDGTASDHGSSGGDAWENGSETTIGAPSGISFDDTVAAQLGLGKEGTAYGFDADGSTAVIVLPLRDVSDEDAATESGSGGVSGGANGWSGSLPDWARTATGLITREGASVATVVDAANASDDGQRMMRRLDDMVRRSDDDAHAGRYTSLPKSLPANVRAVIRRAQADGVPVTGKDYDAQVRAMRWLVGYFTAKDNRFSYSLDAPDGDGRSNMQVIDDFLDPKTGHKGYCQHYASALAVLGRAMGVPTRVVLGYNAGASPRGADGYYQVRSRQLHAWVEAYLDGVGWVPFDATPASEQNGTLAADGASASGEDSSDAASGAAEGSPDASGMPADASGGDSGSSDGADAKTQTKDGDDGSKDGNGGDARRPAGASASTGAGAYGPFDPRRWGAWFVGLTPPGRVAAAAAGLALLAALVFAPRAWRDLRRRRCLAMAVRAAAFPDDAAARSRAWREAWSLIRREGRRRGARWRACDTDMMIADAIARVWNGDARSDAGGMDGEVSDDVETGMTMGVGVGVEGVRNANAGNAGAGRTGGTAAEAIRVIARNAAAAAFGGSPAPAAAVAELLERLLAGRGPRPIRSRHADAKLSDDGSGA</sequence>
<feature type="domain" description="Transglutaminase-like" evidence="3">
    <location>
        <begin position="1180"/>
        <end position="1252"/>
    </location>
</feature>
<dbReference type="PANTHER" id="PTHR42736:SF1">
    <property type="entry name" value="PROTEIN-GLUTAMINE GAMMA-GLUTAMYLTRANSFERASE"/>
    <property type="match status" value="1"/>
</dbReference>
<feature type="compositionally biased region" description="Basic and acidic residues" evidence="1">
    <location>
        <begin position="1304"/>
        <end position="1318"/>
    </location>
</feature>
<keyword evidence="2" id="KW-0812">Transmembrane</keyword>
<feature type="region of interest" description="Disordered" evidence="1">
    <location>
        <begin position="1256"/>
        <end position="1339"/>
    </location>
</feature>
<name>A0A6L9SRD1_9BIFI</name>
<comment type="caution">
    <text evidence="4">The sequence shown here is derived from an EMBL/GenBank/DDBJ whole genome shotgun (WGS) entry which is preliminary data.</text>
</comment>
<dbReference type="PANTHER" id="PTHR42736">
    <property type="entry name" value="PROTEIN-GLUTAMINE GAMMA-GLUTAMYLTRANSFERASE"/>
    <property type="match status" value="1"/>
</dbReference>
<evidence type="ECO:0000313" key="5">
    <source>
        <dbReference type="Proteomes" id="UP000483293"/>
    </source>
</evidence>
<feature type="transmembrane region" description="Helical" evidence="2">
    <location>
        <begin position="559"/>
        <end position="576"/>
    </location>
</feature>
<dbReference type="InterPro" id="IPR038765">
    <property type="entry name" value="Papain-like_cys_pep_sf"/>
</dbReference>
<feature type="region of interest" description="Disordered" evidence="1">
    <location>
        <begin position="955"/>
        <end position="988"/>
    </location>
</feature>
<dbReference type="Gene3D" id="3.10.620.30">
    <property type="match status" value="1"/>
</dbReference>
<dbReference type="SMART" id="SM00460">
    <property type="entry name" value="TGc"/>
    <property type="match status" value="1"/>
</dbReference>
<keyword evidence="5" id="KW-1185">Reference proteome</keyword>
<feature type="transmembrane region" description="Helical" evidence="2">
    <location>
        <begin position="583"/>
        <end position="600"/>
    </location>
</feature>
<dbReference type="Pfam" id="PF11992">
    <property type="entry name" value="TgpA_N"/>
    <property type="match status" value="1"/>
</dbReference>
<gene>
    <name evidence="4" type="ORF">GFD21_04365</name>
</gene>
<feature type="transmembrane region" description="Helical" evidence="2">
    <location>
        <begin position="462"/>
        <end position="480"/>
    </location>
</feature>
<accession>A0A6L9SRD1</accession>
<feature type="transmembrane region" description="Helical" evidence="2">
    <location>
        <begin position="64"/>
        <end position="87"/>
    </location>
</feature>
<protein>
    <submittedName>
        <fullName evidence="4">DUF58 domain-containing protein</fullName>
    </submittedName>
</protein>
<evidence type="ECO:0000256" key="1">
    <source>
        <dbReference type="SAM" id="MobiDB-lite"/>
    </source>
</evidence>
<organism evidence="4 5">
    <name type="scientific">Bifidobacterium platyrrhinorum</name>
    <dbReference type="NCBI Taxonomy" id="2661628"/>
    <lineage>
        <taxon>Bacteria</taxon>
        <taxon>Bacillati</taxon>
        <taxon>Actinomycetota</taxon>
        <taxon>Actinomycetes</taxon>
        <taxon>Bifidobacteriales</taxon>
        <taxon>Bifidobacteriaceae</taxon>
        <taxon>Bifidobacterium</taxon>
    </lineage>
</organism>
<keyword evidence="2" id="KW-0472">Membrane</keyword>
<dbReference type="InterPro" id="IPR052901">
    <property type="entry name" value="Bact_TGase-like"/>
</dbReference>
<dbReference type="Pfam" id="PF01841">
    <property type="entry name" value="Transglut_core"/>
    <property type="match status" value="1"/>
</dbReference>
<dbReference type="InterPro" id="IPR002931">
    <property type="entry name" value="Transglutaminase-like"/>
</dbReference>
<feature type="region of interest" description="Disordered" evidence="1">
    <location>
        <begin position="1533"/>
        <end position="1554"/>
    </location>
</feature>
<evidence type="ECO:0000256" key="2">
    <source>
        <dbReference type="SAM" id="Phobius"/>
    </source>
</evidence>
<feature type="transmembrane region" description="Helical" evidence="2">
    <location>
        <begin position="1361"/>
        <end position="1381"/>
    </location>
</feature>
<dbReference type="EMBL" id="WHZV01000002">
    <property type="protein sequence ID" value="NEG55018.1"/>
    <property type="molecule type" value="Genomic_DNA"/>
</dbReference>